<evidence type="ECO:0000313" key="2">
    <source>
        <dbReference type="Proteomes" id="UP000319342"/>
    </source>
</evidence>
<dbReference type="AlphaFoldDB" id="A0A518D232"/>
<gene>
    <name evidence="1" type="ORF">Pla163_26400</name>
</gene>
<evidence type="ECO:0008006" key="3">
    <source>
        <dbReference type="Google" id="ProtNLM"/>
    </source>
</evidence>
<dbReference type="InterPro" id="IPR038056">
    <property type="entry name" value="YjbR-like_sf"/>
</dbReference>
<dbReference type="InterPro" id="IPR058532">
    <property type="entry name" value="YjbR/MT2646/Rv2570-like"/>
</dbReference>
<protein>
    <recommendedName>
        <fullName evidence="3">MmcQ/YjbR family DNA-binding protein</fullName>
    </recommendedName>
</protein>
<dbReference type="OrthoDB" id="8479417at2"/>
<sequence>MSAKSEKALAELRAFGLSYPGAHLKSPWPNHADLAVDDKTFAYLPAEAGPFSISCRLPHSSAQALELPFCEPTGYGLGKWGWVTATIEKGTIPVDLFKDWIDESYRKQAKVKRLRELDAGE</sequence>
<dbReference type="Pfam" id="PF04237">
    <property type="entry name" value="YjbR"/>
    <property type="match status" value="1"/>
</dbReference>
<proteinExistence type="predicted"/>
<reference evidence="1 2" key="1">
    <citation type="submission" date="2019-02" db="EMBL/GenBank/DDBJ databases">
        <title>Deep-cultivation of Planctomycetes and their phenomic and genomic characterization uncovers novel biology.</title>
        <authorList>
            <person name="Wiegand S."/>
            <person name="Jogler M."/>
            <person name="Boedeker C."/>
            <person name="Pinto D."/>
            <person name="Vollmers J."/>
            <person name="Rivas-Marin E."/>
            <person name="Kohn T."/>
            <person name="Peeters S.H."/>
            <person name="Heuer A."/>
            <person name="Rast P."/>
            <person name="Oberbeckmann S."/>
            <person name="Bunk B."/>
            <person name="Jeske O."/>
            <person name="Meyerdierks A."/>
            <person name="Storesund J.E."/>
            <person name="Kallscheuer N."/>
            <person name="Luecker S."/>
            <person name="Lage O.M."/>
            <person name="Pohl T."/>
            <person name="Merkel B.J."/>
            <person name="Hornburger P."/>
            <person name="Mueller R.-W."/>
            <person name="Bruemmer F."/>
            <person name="Labrenz M."/>
            <person name="Spormann A.M."/>
            <person name="Op den Camp H."/>
            <person name="Overmann J."/>
            <person name="Amann R."/>
            <person name="Jetten M.S.M."/>
            <person name="Mascher T."/>
            <person name="Medema M.H."/>
            <person name="Devos D.P."/>
            <person name="Kaster A.-K."/>
            <person name="Ovreas L."/>
            <person name="Rohde M."/>
            <person name="Galperin M.Y."/>
            <person name="Jogler C."/>
        </authorList>
    </citation>
    <scope>NUCLEOTIDE SEQUENCE [LARGE SCALE GENOMIC DNA]</scope>
    <source>
        <strain evidence="1 2">Pla163</strain>
    </source>
</reference>
<dbReference type="EMBL" id="CP036290">
    <property type="protein sequence ID" value="QDU85509.1"/>
    <property type="molecule type" value="Genomic_DNA"/>
</dbReference>
<dbReference type="Proteomes" id="UP000319342">
    <property type="component" value="Chromosome"/>
</dbReference>
<keyword evidence="2" id="KW-1185">Reference proteome</keyword>
<dbReference type="SUPFAM" id="SSF142906">
    <property type="entry name" value="YjbR-like"/>
    <property type="match status" value="1"/>
</dbReference>
<name>A0A518D232_9BACT</name>
<organism evidence="1 2">
    <name type="scientific">Rohdeia mirabilis</name>
    <dbReference type="NCBI Taxonomy" id="2528008"/>
    <lineage>
        <taxon>Bacteria</taxon>
        <taxon>Pseudomonadati</taxon>
        <taxon>Planctomycetota</taxon>
        <taxon>Planctomycetia</taxon>
        <taxon>Planctomycetia incertae sedis</taxon>
        <taxon>Rohdeia</taxon>
    </lineage>
</organism>
<dbReference type="RefSeq" id="WP_145188990.1">
    <property type="nucleotide sequence ID" value="NZ_CP036290.1"/>
</dbReference>
<accession>A0A518D232</accession>
<dbReference type="Gene3D" id="3.90.1150.30">
    <property type="match status" value="1"/>
</dbReference>
<evidence type="ECO:0000313" key="1">
    <source>
        <dbReference type="EMBL" id="QDU85509.1"/>
    </source>
</evidence>